<accession>A0ABY7DFV1</accession>
<feature type="region of interest" description="Disordered" evidence="1">
    <location>
        <begin position="299"/>
        <end position="333"/>
    </location>
</feature>
<feature type="region of interest" description="Disordered" evidence="1">
    <location>
        <begin position="125"/>
        <end position="158"/>
    </location>
</feature>
<keyword evidence="3" id="KW-1185">Reference proteome</keyword>
<protein>
    <submittedName>
        <fullName evidence="2">Uncharacterized protein</fullName>
    </submittedName>
</protein>
<gene>
    <name evidence="2" type="ORF">MAR_007434</name>
</gene>
<proteinExistence type="predicted"/>
<feature type="region of interest" description="Disordered" evidence="1">
    <location>
        <begin position="52"/>
        <end position="77"/>
    </location>
</feature>
<reference evidence="2" key="1">
    <citation type="submission" date="2022-11" db="EMBL/GenBank/DDBJ databases">
        <title>Centuries of genome instability and evolution in soft-shell clam transmissible cancer (bioRxiv).</title>
        <authorList>
            <person name="Hart S.F.M."/>
            <person name="Yonemitsu M.A."/>
            <person name="Giersch R.M."/>
            <person name="Beal B.F."/>
            <person name="Arriagada G."/>
            <person name="Davis B.W."/>
            <person name="Ostrander E.A."/>
            <person name="Goff S.P."/>
            <person name="Metzger M.J."/>
        </authorList>
    </citation>
    <scope>NUCLEOTIDE SEQUENCE</scope>
    <source>
        <strain evidence="2">MELC-2E11</strain>
        <tissue evidence="2">Siphon/mantle</tissue>
    </source>
</reference>
<feature type="compositionally biased region" description="Polar residues" evidence="1">
    <location>
        <begin position="302"/>
        <end position="315"/>
    </location>
</feature>
<dbReference type="Proteomes" id="UP001164746">
    <property type="component" value="Chromosome 1"/>
</dbReference>
<name>A0ABY7DFV1_MYAAR</name>
<feature type="compositionally biased region" description="Basic and acidic residues" evidence="1">
    <location>
        <begin position="52"/>
        <end position="61"/>
    </location>
</feature>
<organism evidence="2 3">
    <name type="scientific">Mya arenaria</name>
    <name type="common">Soft-shell clam</name>
    <dbReference type="NCBI Taxonomy" id="6604"/>
    <lineage>
        <taxon>Eukaryota</taxon>
        <taxon>Metazoa</taxon>
        <taxon>Spiralia</taxon>
        <taxon>Lophotrochozoa</taxon>
        <taxon>Mollusca</taxon>
        <taxon>Bivalvia</taxon>
        <taxon>Autobranchia</taxon>
        <taxon>Heteroconchia</taxon>
        <taxon>Euheterodonta</taxon>
        <taxon>Imparidentia</taxon>
        <taxon>Neoheterodontei</taxon>
        <taxon>Myida</taxon>
        <taxon>Myoidea</taxon>
        <taxon>Myidae</taxon>
        <taxon>Mya</taxon>
    </lineage>
</organism>
<evidence type="ECO:0000313" key="3">
    <source>
        <dbReference type="Proteomes" id="UP001164746"/>
    </source>
</evidence>
<sequence>MISISNSVKDILHVKMNESVNQSNESAGSEVIPIDSESYISLEGKKPIRIERDRGGVEEKQTTSANKANNLPAQQTQTPSFNVNLDQATKIKSPKRLTHFVLKPPQRELHENAELRQYLTPTKGTYFRGKRHTPEAKSKPKKSNNPITKLTSPKKQHITSAAKNYYKQCFMKEWSKTGVFINDELHKLVPITRSNPSDNIQGSGCIDRPPEAESFETQDETSLSDHLMQNNQTSISDFQMSKFSKRDQSYEGHFQDAPLNLSLKPMDLSWRPSINSTVESMEPRFYNNANVSPFRMGDQRSENNSATCQHDQSMEVQEIESENPPRPNSISSEMGQLDINVEDHFSKEPNSEQDKKVATITGQKPVLFHRSNLPPGALAIMQALGLSQNFQPDQMIQILSLLQNPEICVSLLGQAKQIQMLFLQTLLRANSSKSERGPLPIVQSSVTPVNEEIPNTKHEMVDSQSIPAVVYENPDRSDDVKSEMKLASDMPLASPTMPMSNQTVVPIPSLPDLNNLGLTESSGSLKETILDKSQKFLKDFFKKREKKD</sequence>
<evidence type="ECO:0000256" key="1">
    <source>
        <dbReference type="SAM" id="MobiDB-lite"/>
    </source>
</evidence>
<evidence type="ECO:0000313" key="2">
    <source>
        <dbReference type="EMBL" id="WAQ94963.1"/>
    </source>
</evidence>
<dbReference type="EMBL" id="CP111012">
    <property type="protein sequence ID" value="WAQ94963.1"/>
    <property type="molecule type" value="Genomic_DNA"/>
</dbReference>
<feature type="compositionally biased region" description="Polar residues" evidence="1">
    <location>
        <begin position="62"/>
        <end position="77"/>
    </location>
</feature>